<dbReference type="InterPro" id="IPR023416">
    <property type="entry name" value="Transthyretin/HIU_hydrolase_d"/>
</dbReference>
<dbReference type="InterPro" id="IPR036817">
    <property type="entry name" value="Transthyretin/HIU_hydrolase_sf"/>
</dbReference>
<evidence type="ECO:0000256" key="1">
    <source>
        <dbReference type="SAM" id="MobiDB-lite"/>
    </source>
</evidence>
<dbReference type="PANTHER" id="PTHR10395">
    <property type="entry name" value="URICASE AND TRANSTHYRETIN-RELATED"/>
    <property type="match status" value="1"/>
</dbReference>
<organism evidence="3 4">
    <name type="scientific">Phyllotreta striolata</name>
    <name type="common">Striped flea beetle</name>
    <name type="synonym">Crioceris striolata</name>
    <dbReference type="NCBI Taxonomy" id="444603"/>
    <lineage>
        <taxon>Eukaryota</taxon>
        <taxon>Metazoa</taxon>
        <taxon>Ecdysozoa</taxon>
        <taxon>Arthropoda</taxon>
        <taxon>Hexapoda</taxon>
        <taxon>Insecta</taxon>
        <taxon>Pterygota</taxon>
        <taxon>Neoptera</taxon>
        <taxon>Endopterygota</taxon>
        <taxon>Coleoptera</taxon>
        <taxon>Polyphaga</taxon>
        <taxon>Cucujiformia</taxon>
        <taxon>Chrysomeloidea</taxon>
        <taxon>Chrysomelidae</taxon>
        <taxon>Galerucinae</taxon>
        <taxon>Alticini</taxon>
        <taxon>Phyllotreta</taxon>
    </lineage>
</organism>
<dbReference type="AlphaFoldDB" id="A0A9P0GWA3"/>
<feature type="domain" description="Transthyretin/hydroxyisourate hydrolase" evidence="2">
    <location>
        <begin position="117"/>
        <end position="200"/>
    </location>
</feature>
<dbReference type="Proteomes" id="UP001153712">
    <property type="component" value="Chromosome 8"/>
</dbReference>
<dbReference type="PANTHER" id="PTHR10395:SF7">
    <property type="entry name" value="5-HYDROXYISOURATE HYDROLASE"/>
    <property type="match status" value="1"/>
</dbReference>
<feature type="region of interest" description="Disordered" evidence="1">
    <location>
        <begin position="58"/>
        <end position="121"/>
    </location>
</feature>
<dbReference type="Gene3D" id="2.60.40.180">
    <property type="entry name" value="Transthyretin/hydroxyisourate hydrolase domain"/>
    <property type="match status" value="1"/>
</dbReference>
<keyword evidence="4" id="KW-1185">Reference proteome</keyword>
<feature type="compositionally biased region" description="Acidic residues" evidence="1">
    <location>
        <begin position="79"/>
        <end position="98"/>
    </location>
</feature>
<dbReference type="OrthoDB" id="10265230at2759"/>
<reference evidence="3" key="1">
    <citation type="submission" date="2022-01" db="EMBL/GenBank/DDBJ databases">
        <authorList>
            <person name="King R."/>
        </authorList>
    </citation>
    <scope>NUCLEOTIDE SEQUENCE</scope>
</reference>
<name>A0A9P0GWA3_PHYSR</name>
<protein>
    <recommendedName>
        <fullName evidence="2">Transthyretin/hydroxyisourate hydrolase domain-containing protein</fullName>
    </recommendedName>
</protein>
<evidence type="ECO:0000313" key="4">
    <source>
        <dbReference type="Proteomes" id="UP001153712"/>
    </source>
</evidence>
<dbReference type="SUPFAM" id="SSF49472">
    <property type="entry name" value="Transthyretin (synonym: prealbumin)"/>
    <property type="match status" value="1"/>
</dbReference>
<evidence type="ECO:0000259" key="2">
    <source>
        <dbReference type="Pfam" id="PF00576"/>
    </source>
</evidence>
<sequence>MSSRSKNYKQKYRPAWEEMPIFRDWLRRVEGEPRKAFCKLCSKTLIAHRLSLLKHCQTTSHKNAERDKSHKNPERRDNDEEMLNEEESEEESEEEEREEQTSDQNVQQNGGADRPPISTHVTNMINSQPICGLKVRLFKFIENRWIFVNEGTTNSSGKFNEFIQRNDFTTGRYKLNYKVNRYFESKRMETVHPFIEVKLIIFF</sequence>
<dbReference type="GO" id="GO:0006144">
    <property type="term" value="P:purine nucleobase metabolic process"/>
    <property type="evidence" value="ECO:0007669"/>
    <property type="project" value="TreeGrafter"/>
</dbReference>
<feature type="compositionally biased region" description="Basic and acidic residues" evidence="1">
    <location>
        <begin position="62"/>
        <end position="78"/>
    </location>
</feature>
<evidence type="ECO:0000313" key="3">
    <source>
        <dbReference type="EMBL" id="CAH1187499.1"/>
    </source>
</evidence>
<accession>A0A9P0GWA3</accession>
<proteinExistence type="predicted"/>
<gene>
    <name evidence="3" type="ORF">PHYEVI_LOCUS10593</name>
</gene>
<dbReference type="EMBL" id="OU900101">
    <property type="protein sequence ID" value="CAH1187499.1"/>
    <property type="molecule type" value="Genomic_DNA"/>
</dbReference>
<dbReference type="Pfam" id="PF00576">
    <property type="entry name" value="Transthyretin"/>
    <property type="match status" value="1"/>
</dbReference>